<feature type="transmembrane region" description="Helical" evidence="1">
    <location>
        <begin position="54"/>
        <end position="72"/>
    </location>
</feature>
<proteinExistence type="predicted"/>
<protein>
    <recommendedName>
        <fullName evidence="4">Transmembrane protein</fullName>
    </recommendedName>
</protein>
<feature type="transmembrane region" description="Helical" evidence="1">
    <location>
        <begin position="120"/>
        <end position="140"/>
    </location>
</feature>
<evidence type="ECO:0008006" key="4">
    <source>
        <dbReference type="Google" id="ProtNLM"/>
    </source>
</evidence>
<dbReference type="EMBL" id="QUAC01000485">
    <property type="protein sequence ID" value="REK84408.1"/>
    <property type="molecule type" value="Genomic_DNA"/>
</dbReference>
<evidence type="ECO:0000313" key="2">
    <source>
        <dbReference type="EMBL" id="REK84408.1"/>
    </source>
</evidence>
<keyword evidence="1" id="KW-0472">Membrane</keyword>
<keyword evidence="1" id="KW-0812">Transmembrane</keyword>
<name>A0A371PPF4_STRIH</name>
<accession>A0A371PPF4</accession>
<organism evidence="2 3">
    <name type="scientific">Streptomyces inhibens</name>
    <dbReference type="NCBI Taxonomy" id="2293571"/>
    <lineage>
        <taxon>Bacteria</taxon>
        <taxon>Bacillati</taxon>
        <taxon>Actinomycetota</taxon>
        <taxon>Actinomycetes</taxon>
        <taxon>Kitasatosporales</taxon>
        <taxon>Streptomycetaceae</taxon>
        <taxon>Streptomyces</taxon>
    </lineage>
</organism>
<gene>
    <name evidence="2" type="ORF">DY245_43465</name>
</gene>
<evidence type="ECO:0000313" key="3">
    <source>
        <dbReference type="Proteomes" id="UP000262477"/>
    </source>
</evidence>
<sequence>MADYDAQAALDDIRHRQNQACDEYIRHVSSRSHSLLAALALFAMFASFDLPRPWNIAAALLGSGLGAVGLVIQQRRAPVRRKVAGVEAVFYVWLGVAFWVVFSAVLIAARLLGLPAPSTLAAAVVALASLVAGNMIRPVVKAIARRDGHR</sequence>
<evidence type="ECO:0000256" key="1">
    <source>
        <dbReference type="SAM" id="Phobius"/>
    </source>
</evidence>
<dbReference type="OrthoDB" id="4257861at2"/>
<feature type="transmembrane region" description="Helical" evidence="1">
    <location>
        <begin position="84"/>
        <end position="108"/>
    </location>
</feature>
<dbReference type="RefSeq" id="WP_128512622.1">
    <property type="nucleotide sequence ID" value="NZ_QUAC01000485.1"/>
</dbReference>
<keyword evidence="1" id="KW-1133">Transmembrane helix</keyword>
<comment type="caution">
    <text evidence="2">The sequence shown here is derived from an EMBL/GenBank/DDBJ whole genome shotgun (WGS) entry which is preliminary data.</text>
</comment>
<dbReference type="Proteomes" id="UP000262477">
    <property type="component" value="Unassembled WGS sequence"/>
</dbReference>
<keyword evidence="3" id="KW-1185">Reference proteome</keyword>
<reference evidence="2 3" key="1">
    <citation type="submission" date="2018-08" db="EMBL/GenBank/DDBJ databases">
        <title>Streptomyces NEAU-D10 sp. nov., a novel Actinomycete isolated from soil.</title>
        <authorList>
            <person name="Jin L."/>
        </authorList>
    </citation>
    <scope>NUCLEOTIDE SEQUENCE [LARGE SCALE GENOMIC DNA]</scope>
    <source>
        <strain evidence="2 3">NEAU-D10</strain>
    </source>
</reference>
<dbReference type="AlphaFoldDB" id="A0A371PPF4"/>